<keyword evidence="4" id="KW-1185">Reference proteome</keyword>
<reference evidence="3" key="1">
    <citation type="submission" date="2023-06" db="EMBL/GenBank/DDBJ databases">
        <authorList>
            <consortium name="Lawrence Berkeley National Laboratory"/>
            <person name="Ahrendt S."/>
            <person name="Sahu N."/>
            <person name="Indic B."/>
            <person name="Wong-Bajracharya J."/>
            <person name="Merenyi Z."/>
            <person name="Ke H.-M."/>
            <person name="Monk M."/>
            <person name="Kocsube S."/>
            <person name="Drula E."/>
            <person name="Lipzen A."/>
            <person name="Balint B."/>
            <person name="Henrissat B."/>
            <person name="Andreopoulos B."/>
            <person name="Martin F.M."/>
            <person name="Harder C.B."/>
            <person name="Rigling D."/>
            <person name="Ford K.L."/>
            <person name="Foster G.D."/>
            <person name="Pangilinan J."/>
            <person name="Papanicolaou A."/>
            <person name="Barry K."/>
            <person name="LaButti K."/>
            <person name="Viragh M."/>
            <person name="Koriabine M."/>
            <person name="Yan M."/>
            <person name="Riley R."/>
            <person name="Champramary S."/>
            <person name="Plett K.L."/>
            <person name="Tsai I.J."/>
            <person name="Slot J."/>
            <person name="Sipos G."/>
            <person name="Plett J."/>
            <person name="Nagy L.G."/>
            <person name="Grigoriev I.V."/>
        </authorList>
    </citation>
    <scope>NUCLEOTIDE SEQUENCE</scope>
    <source>
        <strain evidence="3">ICMP 16352</strain>
    </source>
</reference>
<accession>A0AA39NKW0</accession>
<evidence type="ECO:0000256" key="1">
    <source>
        <dbReference type="SAM" id="MobiDB-lite"/>
    </source>
</evidence>
<protein>
    <submittedName>
        <fullName evidence="3">Uncharacterized protein</fullName>
    </submittedName>
</protein>
<name>A0AA39NKW0_9AGAR</name>
<keyword evidence="2" id="KW-0732">Signal</keyword>
<organism evidence="3 4">
    <name type="scientific">Armillaria novae-zelandiae</name>
    <dbReference type="NCBI Taxonomy" id="153914"/>
    <lineage>
        <taxon>Eukaryota</taxon>
        <taxon>Fungi</taxon>
        <taxon>Dikarya</taxon>
        <taxon>Basidiomycota</taxon>
        <taxon>Agaricomycotina</taxon>
        <taxon>Agaricomycetes</taxon>
        <taxon>Agaricomycetidae</taxon>
        <taxon>Agaricales</taxon>
        <taxon>Marasmiineae</taxon>
        <taxon>Physalacriaceae</taxon>
        <taxon>Armillaria</taxon>
    </lineage>
</organism>
<dbReference type="AlphaFoldDB" id="A0AA39NKW0"/>
<dbReference type="EMBL" id="JAUEPR010000076">
    <property type="protein sequence ID" value="KAK0467477.1"/>
    <property type="molecule type" value="Genomic_DNA"/>
</dbReference>
<evidence type="ECO:0000313" key="4">
    <source>
        <dbReference type="Proteomes" id="UP001175227"/>
    </source>
</evidence>
<proteinExistence type="predicted"/>
<feature type="region of interest" description="Disordered" evidence="1">
    <location>
        <begin position="187"/>
        <end position="213"/>
    </location>
</feature>
<feature type="signal peptide" evidence="2">
    <location>
        <begin position="1"/>
        <end position="18"/>
    </location>
</feature>
<sequence length="250" mass="27160">MILLLYILAALDPCIGWAAEIVYTTFPNGESFWTAFEYNPGAPIFLAQGIDAILSTILADTTLAWSLISALEFLTYEWLDMAVLDCLGTIMARCASADSFHCLGSSSSANVNTVSRGIVAYYSTFGHTEIVLVVFEARNELARSYIEALAILIRGIAPTIMVGRVAAGHARLDDSWSGNAMASSIRFQTHSSSRHESRMSAEAGQDTLSPHIRPDLEMGLEDSAEVQVEGAAPNFSAHDCVRRDTGFRKL</sequence>
<comment type="caution">
    <text evidence="3">The sequence shown here is derived from an EMBL/GenBank/DDBJ whole genome shotgun (WGS) entry which is preliminary data.</text>
</comment>
<evidence type="ECO:0000256" key="2">
    <source>
        <dbReference type="SAM" id="SignalP"/>
    </source>
</evidence>
<gene>
    <name evidence="3" type="ORF">IW261DRAFT_1426574</name>
</gene>
<evidence type="ECO:0000313" key="3">
    <source>
        <dbReference type="EMBL" id="KAK0467477.1"/>
    </source>
</evidence>
<feature type="chain" id="PRO_5041425741" evidence="2">
    <location>
        <begin position="19"/>
        <end position="250"/>
    </location>
</feature>
<dbReference type="Proteomes" id="UP001175227">
    <property type="component" value="Unassembled WGS sequence"/>
</dbReference>